<evidence type="ECO:0000313" key="7">
    <source>
        <dbReference type="EMBL" id="GAA0814931.1"/>
    </source>
</evidence>
<dbReference type="Proteomes" id="UP001500021">
    <property type="component" value="Unassembled WGS sequence"/>
</dbReference>
<accession>A0ABP3WEL6</accession>
<dbReference type="SUPFAM" id="SSF52540">
    <property type="entry name" value="P-loop containing nucleoside triphosphate hydrolases"/>
    <property type="match status" value="1"/>
</dbReference>
<evidence type="ECO:0000256" key="6">
    <source>
        <dbReference type="NCBIfam" id="TIGR00152"/>
    </source>
</evidence>
<proteinExistence type="inferred from homology"/>
<keyword evidence="5 7" id="KW-0418">Kinase</keyword>
<comment type="similarity">
    <text evidence="1 5">Belongs to the CoaE family.</text>
</comment>
<keyword evidence="2 5" id="KW-0547">Nucleotide-binding</keyword>
<protein>
    <recommendedName>
        <fullName evidence="5 6">Dephospho-CoA kinase</fullName>
        <ecNumber evidence="5 6">2.7.1.24</ecNumber>
    </recommendedName>
    <alternativeName>
        <fullName evidence="5">Dephosphocoenzyme A kinase</fullName>
    </alternativeName>
</protein>
<dbReference type="EMBL" id="BAAAFA010000003">
    <property type="protein sequence ID" value="GAA0814931.1"/>
    <property type="molecule type" value="Genomic_DNA"/>
</dbReference>
<dbReference type="NCBIfam" id="TIGR00152">
    <property type="entry name" value="dephospho-CoA kinase"/>
    <property type="match status" value="1"/>
</dbReference>
<keyword evidence="4 5" id="KW-0173">Coenzyme A biosynthesis</keyword>
<keyword evidence="8" id="KW-1185">Reference proteome</keyword>
<evidence type="ECO:0000256" key="2">
    <source>
        <dbReference type="ARBA" id="ARBA00022741"/>
    </source>
</evidence>
<keyword evidence="5" id="KW-0963">Cytoplasm</keyword>
<comment type="function">
    <text evidence="5">Catalyzes the phosphorylation of the 3'-hydroxyl group of dephosphocoenzyme A to form coenzyme A.</text>
</comment>
<evidence type="ECO:0000256" key="5">
    <source>
        <dbReference type="HAMAP-Rule" id="MF_00376"/>
    </source>
</evidence>
<dbReference type="EC" id="2.7.1.24" evidence="5 6"/>
<reference evidence="8" key="1">
    <citation type="journal article" date="2019" name="Int. J. Syst. Evol. Microbiol.">
        <title>The Global Catalogue of Microorganisms (GCM) 10K type strain sequencing project: providing services to taxonomists for standard genome sequencing and annotation.</title>
        <authorList>
            <consortium name="The Broad Institute Genomics Platform"/>
            <consortium name="The Broad Institute Genome Sequencing Center for Infectious Disease"/>
            <person name="Wu L."/>
            <person name="Ma J."/>
        </authorList>
    </citation>
    <scope>NUCLEOTIDE SEQUENCE [LARGE SCALE GENOMIC DNA]</scope>
    <source>
        <strain evidence="8">JCM 15608</strain>
    </source>
</reference>
<evidence type="ECO:0000256" key="1">
    <source>
        <dbReference type="ARBA" id="ARBA00009018"/>
    </source>
</evidence>
<keyword evidence="3 5" id="KW-0067">ATP-binding</keyword>
<keyword evidence="5" id="KW-0808">Transferase</keyword>
<dbReference type="PANTHER" id="PTHR10695:SF46">
    <property type="entry name" value="BIFUNCTIONAL COENZYME A SYNTHASE-RELATED"/>
    <property type="match status" value="1"/>
</dbReference>
<feature type="binding site" evidence="5">
    <location>
        <begin position="13"/>
        <end position="18"/>
    </location>
    <ligand>
        <name>ATP</name>
        <dbReference type="ChEBI" id="CHEBI:30616"/>
    </ligand>
</feature>
<dbReference type="PANTHER" id="PTHR10695">
    <property type="entry name" value="DEPHOSPHO-COA KINASE-RELATED"/>
    <property type="match status" value="1"/>
</dbReference>
<evidence type="ECO:0000256" key="3">
    <source>
        <dbReference type="ARBA" id="ARBA00022840"/>
    </source>
</evidence>
<sequence length="204" mass="22440">MSEFIIGLTGGIGSGKSTVTAMFEALGIDIIDADIIARTVVQPNSAALHAIAEHFGDSYINADGQLNRALLRTRIFSNTNDKEWLNNLLHPIIRAELVQQTAAANSPYCILVAPLLIENNLMSLIDRLLVVDVSEATQIKRTLLRDTSNTDEIKAIIASQTSREHRLSLADDIICNDVNNTENNVSNLLLDNVHQLHRKYLSLA</sequence>
<evidence type="ECO:0000313" key="8">
    <source>
        <dbReference type="Proteomes" id="UP001500021"/>
    </source>
</evidence>
<name>A0ABP3WEL6_9GAMM</name>
<comment type="catalytic activity">
    <reaction evidence="5">
        <text>3'-dephospho-CoA + ATP = ADP + CoA + H(+)</text>
        <dbReference type="Rhea" id="RHEA:18245"/>
        <dbReference type="ChEBI" id="CHEBI:15378"/>
        <dbReference type="ChEBI" id="CHEBI:30616"/>
        <dbReference type="ChEBI" id="CHEBI:57287"/>
        <dbReference type="ChEBI" id="CHEBI:57328"/>
        <dbReference type="ChEBI" id="CHEBI:456216"/>
        <dbReference type="EC" id="2.7.1.24"/>
    </reaction>
</comment>
<dbReference type="RefSeq" id="WP_343816307.1">
    <property type="nucleotide sequence ID" value="NZ_BAAAFA010000003.1"/>
</dbReference>
<evidence type="ECO:0000256" key="4">
    <source>
        <dbReference type="ARBA" id="ARBA00022993"/>
    </source>
</evidence>
<dbReference type="CDD" id="cd02022">
    <property type="entry name" value="DPCK"/>
    <property type="match status" value="1"/>
</dbReference>
<gene>
    <name evidence="5 7" type="primary">coaE</name>
    <name evidence="7" type="ORF">GCM10009111_12550</name>
</gene>
<dbReference type="GO" id="GO:0016301">
    <property type="term" value="F:kinase activity"/>
    <property type="evidence" value="ECO:0007669"/>
    <property type="project" value="UniProtKB-KW"/>
</dbReference>
<dbReference type="InterPro" id="IPR001977">
    <property type="entry name" value="Depp_CoAkinase"/>
</dbReference>
<comment type="subcellular location">
    <subcellularLocation>
        <location evidence="5">Cytoplasm</location>
    </subcellularLocation>
</comment>
<dbReference type="Gene3D" id="3.40.50.300">
    <property type="entry name" value="P-loop containing nucleotide triphosphate hydrolases"/>
    <property type="match status" value="1"/>
</dbReference>
<comment type="caution">
    <text evidence="7">The sequence shown here is derived from an EMBL/GenBank/DDBJ whole genome shotgun (WGS) entry which is preliminary data.</text>
</comment>
<dbReference type="InterPro" id="IPR027417">
    <property type="entry name" value="P-loop_NTPase"/>
</dbReference>
<organism evidence="7 8">
    <name type="scientific">Colwellia asteriadis</name>
    <dbReference type="NCBI Taxonomy" id="517723"/>
    <lineage>
        <taxon>Bacteria</taxon>
        <taxon>Pseudomonadati</taxon>
        <taxon>Pseudomonadota</taxon>
        <taxon>Gammaproteobacteria</taxon>
        <taxon>Alteromonadales</taxon>
        <taxon>Colwelliaceae</taxon>
        <taxon>Colwellia</taxon>
    </lineage>
</organism>
<dbReference type="Pfam" id="PF01121">
    <property type="entry name" value="CoaE"/>
    <property type="match status" value="1"/>
</dbReference>
<dbReference type="PROSITE" id="PS51219">
    <property type="entry name" value="DPCK"/>
    <property type="match status" value="1"/>
</dbReference>
<comment type="pathway">
    <text evidence="5">Cofactor biosynthesis; coenzyme A biosynthesis; CoA from (R)-pantothenate: step 5/5.</text>
</comment>
<dbReference type="HAMAP" id="MF_00376">
    <property type="entry name" value="Dephospho_CoA_kinase"/>
    <property type="match status" value="1"/>
</dbReference>